<accession>A0A0R1U293</accession>
<protein>
    <submittedName>
        <fullName evidence="1">Uncharacterized protein</fullName>
    </submittedName>
</protein>
<dbReference type="InterPro" id="IPR013324">
    <property type="entry name" value="RNA_pol_sigma_r3/r4-like"/>
</dbReference>
<gene>
    <name evidence="1" type="ORF">FC32_GL000019</name>
</gene>
<dbReference type="EMBL" id="AZFT01000001">
    <property type="protein sequence ID" value="KRL87457.1"/>
    <property type="molecule type" value="Genomic_DNA"/>
</dbReference>
<dbReference type="InterPro" id="IPR036388">
    <property type="entry name" value="WH-like_DNA-bd_sf"/>
</dbReference>
<evidence type="ECO:0000313" key="2">
    <source>
        <dbReference type="Proteomes" id="UP000051324"/>
    </source>
</evidence>
<dbReference type="SUPFAM" id="SSF88659">
    <property type="entry name" value="Sigma3 and sigma4 domains of RNA polymerase sigma factors"/>
    <property type="match status" value="1"/>
</dbReference>
<comment type="caution">
    <text evidence="1">The sequence shown here is derived from an EMBL/GenBank/DDBJ whole genome shotgun (WGS) entry which is preliminary data.</text>
</comment>
<dbReference type="AlphaFoldDB" id="A0A0R1U293"/>
<dbReference type="eggNOG" id="COG1595">
    <property type="taxonomic scope" value="Bacteria"/>
</dbReference>
<dbReference type="PATRIC" id="fig|1423724.4.peg.20"/>
<dbReference type="OrthoDB" id="2248780at2"/>
<keyword evidence="2" id="KW-1185">Reference proteome</keyword>
<sequence length="192" mass="22730">MYENGFNYLLQNGHEKIIYGVIKKLHVDYKNNDFEDLIEEGKIAFVLAYEDYVARNNVTEFQKLNAFIFQKVKWHLLDVLRKNYNVSQHITCWDDSDEVLLLQDDCATLEEDIATKEIFEQVYLKCSEMERKFLDLRLNTELSLTAIAQQLHVSRKTIYKYKKDIALKLYKYSTGNFSTDNYNKRGSIPKNN</sequence>
<evidence type="ECO:0000313" key="1">
    <source>
        <dbReference type="EMBL" id="KRL87457.1"/>
    </source>
</evidence>
<proteinExistence type="predicted"/>
<dbReference type="Proteomes" id="UP000051324">
    <property type="component" value="Unassembled WGS sequence"/>
</dbReference>
<dbReference type="RefSeq" id="WP_025087166.1">
    <property type="nucleotide sequence ID" value="NZ_AZFT01000001.1"/>
</dbReference>
<name>A0A0R1U293_9LACO</name>
<dbReference type="STRING" id="1423724.FC32_GL000019"/>
<dbReference type="Gene3D" id="1.10.10.10">
    <property type="entry name" value="Winged helix-like DNA-binding domain superfamily/Winged helix DNA-binding domain"/>
    <property type="match status" value="1"/>
</dbReference>
<organism evidence="1 2">
    <name type="scientific">Ligilactobacillus apodemi DSM 16634 = JCM 16172</name>
    <dbReference type="NCBI Taxonomy" id="1423724"/>
    <lineage>
        <taxon>Bacteria</taxon>
        <taxon>Bacillati</taxon>
        <taxon>Bacillota</taxon>
        <taxon>Bacilli</taxon>
        <taxon>Lactobacillales</taxon>
        <taxon>Lactobacillaceae</taxon>
        <taxon>Ligilactobacillus</taxon>
    </lineage>
</organism>
<reference evidence="1 2" key="1">
    <citation type="journal article" date="2015" name="Genome Announc.">
        <title>Expanding the biotechnology potential of lactobacilli through comparative genomics of 213 strains and associated genera.</title>
        <authorList>
            <person name="Sun Z."/>
            <person name="Harris H.M."/>
            <person name="McCann A."/>
            <person name="Guo C."/>
            <person name="Argimon S."/>
            <person name="Zhang W."/>
            <person name="Yang X."/>
            <person name="Jeffery I.B."/>
            <person name="Cooney J.C."/>
            <person name="Kagawa T.F."/>
            <person name="Liu W."/>
            <person name="Song Y."/>
            <person name="Salvetti E."/>
            <person name="Wrobel A."/>
            <person name="Rasinkangas P."/>
            <person name="Parkhill J."/>
            <person name="Rea M.C."/>
            <person name="O'Sullivan O."/>
            <person name="Ritari J."/>
            <person name="Douillard F.P."/>
            <person name="Paul Ross R."/>
            <person name="Yang R."/>
            <person name="Briner A.E."/>
            <person name="Felis G.E."/>
            <person name="de Vos W.M."/>
            <person name="Barrangou R."/>
            <person name="Klaenhammer T.R."/>
            <person name="Caufield P.W."/>
            <person name="Cui Y."/>
            <person name="Zhang H."/>
            <person name="O'Toole P.W."/>
        </authorList>
    </citation>
    <scope>NUCLEOTIDE SEQUENCE [LARGE SCALE GENOMIC DNA]</scope>
    <source>
        <strain evidence="1 2">DSM 16634</strain>
    </source>
</reference>